<dbReference type="Proteomes" id="UP000067111">
    <property type="component" value="Unassembled WGS sequence"/>
</dbReference>
<evidence type="ECO:0000256" key="1">
    <source>
        <dbReference type="SAM" id="MobiDB-lite"/>
    </source>
</evidence>
<evidence type="ECO:0000313" key="2">
    <source>
        <dbReference type="EMBL" id="KWU52875.1"/>
    </source>
</evidence>
<organism evidence="2 3">
    <name type="scientific">Pseudomonas palleroniana</name>
    <dbReference type="NCBI Taxonomy" id="191390"/>
    <lineage>
        <taxon>Bacteria</taxon>
        <taxon>Pseudomonadati</taxon>
        <taxon>Pseudomonadota</taxon>
        <taxon>Gammaproteobacteria</taxon>
        <taxon>Pseudomonadales</taxon>
        <taxon>Pseudomonadaceae</taxon>
        <taxon>Pseudomonas</taxon>
    </lineage>
</organism>
<reference evidence="3" key="1">
    <citation type="submission" date="2016-01" db="EMBL/GenBank/DDBJ databases">
        <authorList>
            <person name="Gamez R.M."/>
            <person name="Rodriguez F."/>
            <person name="Bernal J.F."/>
            <person name="Agarwala R."/>
            <person name="Landsman D."/>
            <person name="Marino-Ramirez L."/>
        </authorList>
    </citation>
    <scope>NUCLEOTIDE SEQUENCE [LARGE SCALE GENOMIC DNA]</scope>
    <source>
        <strain evidence="3">Ps006</strain>
    </source>
</reference>
<feature type="region of interest" description="Disordered" evidence="1">
    <location>
        <begin position="41"/>
        <end position="64"/>
    </location>
</feature>
<dbReference type="EMBL" id="LRMR01000002">
    <property type="protein sequence ID" value="KWU52875.1"/>
    <property type="molecule type" value="Genomic_DNA"/>
</dbReference>
<dbReference type="AlphaFoldDB" id="A0A120EAJ4"/>
<protein>
    <submittedName>
        <fullName evidence="2">Uncharacterized protein</fullName>
    </submittedName>
</protein>
<name>A0A120EAJ4_9PSED</name>
<gene>
    <name evidence="2" type="ORF">AWV77_00975</name>
</gene>
<evidence type="ECO:0000313" key="3">
    <source>
        <dbReference type="Proteomes" id="UP000067111"/>
    </source>
</evidence>
<sequence>MNSTSLEPRHSQYSVSTLPASAQEATAQKNLKALALNLSSSPKSSFKAPTAEDFDRGARPFADEPVSRSLGSILAMFWSKLLRRER</sequence>
<feature type="compositionally biased region" description="Low complexity" evidence="1">
    <location>
        <begin position="41"/>
        <end position="51"/>
    </location>
</feature>
<proteinExistence type="predicted"/>
<comment type="caution">
    <text evidence="2">The sequence shown here is derived from an EMBL/GenBank/DDBJ whole genome shotgun (WGS) entry which is preliminary data.</text>
</comment>
<accession>A0A120EAJ4</accession>
<feature type="compositionally biased region" description="Basic and acidic residues" evidence="1">
    <location>
        <begin position="53"/>
        <end position="64"/>
    </location>
</feature>